<name>A0A4R2PKV4_RHOSA</name>
<evidence type="ECO:0000259" key="8">
    <source>
        <dbReference type="Pfam" id="PF00590"/>
    </source>
</evidence>
<evidence type="ECO:0000259" key="9">
    <source>
        <dbReference type="Pfam" id="PF23016"/>
    </source>
</evidence>
<dbReference type="Proteomes" id="UP000295399">
    <property type="component" value="Unassembled WGS sequence"/>
</dbReference>
<dbReference type="CDD" id="cd11648">
    <property type="entry name" value="RsmI"/>
    <property type="match status" value="1"/>
</dbReference>
<dbReference type="InterPro" id="IPR014776">
    <property type="entry name" value="4pyrrole_Mease_sub2"/>
</dbReference>
<feature type="region of interest" description="Disordered" evidence="7">
    <location>
        <begin position="1"/>
        <end position="23"/>
    </location>
</feature>
<evidence type="ECO:0000256" key="2">
    <source>
        <dbReference type="ARBA" id="ARBA00022552"/>
    </source>
</evidence>
<evidence type="ECO:0000313" key="11">
    <source>
        <dbReference type="Proteomes" id="UP000295399"/>
    </source>
</evidence>
<feature type="domain" description="Tetrapyrrole methylase" evidence="8">
    <location>
        <begin position="34"/>
        <end position="232"/>
    </location>
</feature>
<dbReference type="InterPro" id="IPR008189">
    <property type="entry name" value="rRNA_ssu_MeTfrase_I"/>
</dbReference>
<dbReference type="RefSeq" id="WP_132707779.1">
    <property type="nucleotide sequence ID" value="NZ_JACIGF010000003.1"/>
</dbReference>
<dbReference type="Pfam" id="PF00590">
    <property type="entry name" value="TP_methylase"/>
    <property type="match status" value="1"/>
</dbReference>
<dbReference type="Pfam" id="PF23016">
    <property type="entry name" value="RsmI_C"/>
    <property type="match status" value="1"/>
</dbReference>
<comment type="catalytic activity">
    <reaction evidence="6">
        <text>cytidine(1402) in 16S rRNA + S-adenosyl-L-methionine = 2'-O-methylcytidine(1402) in 16S rRNA + S-adenosyl-L-homocysteine + H(+)</text>
        <dbReference type="Rhea" id="RHEA:42924"/>
        <dbReference type="Rhea" id="RHEA-COMP:10285"/>
        <dbReference type="Rhea" id="RHEA-COMP:10286"/>
        <dbReference type="ChEBI" id="CHEBI:15378"/>
        <dbReference type="ChEBI" id="CHEBI:57856"/>
        <dbReference type="ChEBI" id="CHEBI:59789"/>
        <dbReference type="ChEBI" id="CHEBI:74495"/>
        <dbReference type="ChEBI" id="CHEBI:82748"/>
        <dbReference type="EC" id="2.1.1.198"/>
    </reaction>
</comment>
<keyword evidence="1 6" id="KW-0963">Cytoplasm</keyword>
<feature type="domain" description="RsmI HTH" evidence="9">
    <location>
        <begin position="258"/>
        <end position="301"/>
    </location>
</feature>
<evidence type="ECO:0000256" key="3">
    <source>
        <dbReference type="ARBA" id="ARBA00022603"/>
    </source>
</evidence>
<evidence type="ECO:0000256" key="6">
    <source>
        <dbReference type="HAMAP-Rule" id="MF_01877"/>
    </source>
</evidence>
<dbReference type="OrthoDB" id="9809084at2"/>
<dbReference type="EMBL" id="SLXO01000003">
    <property type="protein sequence ID" value="TCP36219.1"/>
    <property type="molecule type" value="Genomic_DNA"/>
</dbReference>
<keyword evidence="4 6" id="KW-0808">Transferase</keyword>
<comment type="similarity">
    <text evidence="6">Belongs to the methyltransferase superfamily. RsmI family.</text>
</comment>
<reference evidence="10 11" key="1">
    <citation type="submission" date="2019-03" db="EMBL/GenBank/DDBJ databases">
        <title>Genomic Encyclopedia of Type Strains, Phase IV (KMG-IV): sequencing the most valuable type-strain genomes for metagenomic binning, comparative biology and taxonomic classification.</title>
        <authorList>
            <person name="Goeker M."/>
        </authorList>
    </citation>
    <scope>NUCLEOTIDE SEQUENCE [LARGE SCALE GENOMIC DNA]</scope>
    <source>
        <strain evidence="10 11">DSM 2132</strain>
    </source>
</reference>
<sequence length="316" mass="32853">MGKTVATETDRADTDDSGGDDADGVAAGALAPGLYVVATPIGNLGDMTERAVAVLRAADRIACEDSRVTRKLAQRFAIHTPMTAYHDHSAPAVRARLLDDLAQGARIALVSDAGTPLLADPGYKLVADVVAARIPVIPIPGASALLAALTVAGLPTDRFLFAGFPPPKQAKRQKAFGAVAAEPGTLVFYESPQRLAACLADMARAFGARSACVCREMTKRFEEVRRGPLDALADHYAQAGAPKGEVVIVVAGAAPETADDARLDALLADALATLSVREAAHAVAWVTGLPRRTVYNRALRLADDGAGTADRNRGGD</sequence>
<comment type="function">
    <text evidence="6">Catalyzes the 2'-O-methylation of the ribose of cytidine 1402 (C1402) in 16S rRNA.</text>
</comment>
<keyword evidence="11" id="KW-1185">Reference proteome</keyword>
<dbReference type="InterPro" id="IPR053910">
    <property type="entry name" value="RsmI_HTH"/>
</dbReference>
<evidence type="ECO:0000313" key="10">
    <source>
        <dbReference type="EMBL" id="TCP36219.1"/>
    </source>
</evidence>
<comment type="caution">
    <text evidence="10">The sequence shown here is derived from an EMBL/GenBank/DDBJ whole genome shotgun (WGS) entry which is preliminary data.</text>
</comment>
<dbReference type="PIRSF" id="PIRSF005917">
    <property type="entry name" value="MTase_YraL"/>
    <property type="match status" value="1"/>
</dbReference>
<evidence type="ECO:0000256" key="4">
    <source>
        <dbReference type="ARBA" id="ARBA00022679"/>
    </source>
</evidence>
<dbReference type="InterPro" id="IPR000878">
    <property type="entry name" value="4pyrrol_Mease"/>
</dbReference>
<accession>A0A4R2PKV4</accession>
<dbReference type="GO" id="GO:0070677">
    <property type="term" value="F:rRNA (cytosine-2'-O-)-methyltransferase activity"/>
    <property type="evidence" value="ECO:0007669"/>
    <property type="project" value="UniProtKB-UniRule"/>
</dbReference>
<proteinExistence type="inferred from homology"/>
<evidence type="ECO:0000256" key="5">
    <source>
        <dbReference type="ARBA" id="ARBA00022691"/>
    </source>
</evidence>
<dbReference type="PANTHER" id="PTHR46111">
    <property type="entry name" value="RIBOSOMAL RNA SMALL SUBUNIT METHYLTRANSFERASE I"/>
    <property type="match status" value="1"/>
</dbReference>
<dbReference type="InterPro" id="IPR035996">
    <property type="entry name" value="4pyrrol_Methylase_sf"/>
</dbReference>
<keyword evidence="5 6" id="KW-0949">S-adenosyl-L-methionine</keyword>
<keyword evidence="2 6" id="KW-0698">rRNA processing</keyword>
<dbReference type="EC" id="2.1.1.198" evidence="6"/>
<evidence type="ECO:0000256" key="7">
    <source>
        <dbReference type="SAM" id="MobiDB-lite"/>
    </source>
</evidence>
<organism evidence="10 11">
    <name type="scientific">Rhodothalassium salexigens DSM 2132</name>
    <dbReference type="NCBI Taxonomy" id="1188247"/>
    <lineage>
        <taxon>Bacteria</taxon>
        <taxon>Pseudomonadati</taxon>
        <taxon>Pseudomonadota</taxon>
        <taxon>Alphaproteobacteria</taxon>
        <taxon>Rhodothalassiales</taxon>
        <taxon>Rhodothalassiaceae</taxon>
        <taxon>Rhodothalassium</taxon>
    </lineage>
</organism>
<dbReference type="FunCoup" id="A0A4R2PKV4">
    <property type="interactions" value="319"/>
</dbReference>
<dbReference type="Gene3D" id="3.30.950.10">
    <property type="entry name" value="Methyltransferase, Cobalt-precorrin-4 Transmethylase, Domain 2"/>
    <property type="match status" value="1"/>
</dbReference>
<dbReference type="HAMAP" id="MF_01877">
    <property type="entry name" value="16SrRNA_methyltr_I"/>
    <property type="match status" value="1"/>
</dbReference>
<dbReference type="NCBIfam" id="TIGR00096">
    <property type="entry name" value="16S rRNA (cytidine(1402)-2'-O)-methyltransferase"/>
    <property type="match status" value="1"/>
</dbReference>
<keyword evidence="3 6" id="KW-0489">Methyltransferase</keyword>
<dbReference type="InParanoid" id="A0A4R2PKV4"/>
<dbReference type="FunFam" id="3.40.1010.10:FF:000007">
    <property type="entry name" value="Ribosomal RNA small subunit methyltransferase I"/>
    <property type="match status" value="1"/>
</dbReference>
<gene>
    <name evidence="6" type="primary">rsmI</name>
    <name evidence="10" type="ORF">EV659_103106</name>
</gene>
<dbReference type="PANTHER" id="PTHR46111:SF1">
    <property type="entry name" value="RIBOSOMAL RNA SMALL SUBUNIT METHYLTRANSFERASE I"/>
    <property type="match status" value="1"/>
</dbReference>
<dbReference type="InterPro" id="IPR014777">
    <property type="entry name" value="4pyrrole_Mease_sub1"/>
</dbReference>
<comment type="subcellular location">
    <subcellularLocation>
        <location evidence="6">Cytoplasm</location>
    </subcellularLocation>
</comment>
<dbReference type="AlphaFoldDB" id="A0A4R2PKV4"/>
<dbReference type="FunFam" id="3.30.950.10:FF:000002">
    <property type="entry name" value="Ribosomal RNA small subunit methyltransferase I"/>
    <property type="match status" value="1"/>
</dbReference>
<evidence type="ECO:0000256" key="1">
    <source>
        <dbReference type="ARBA" id="ARBA00022490"/>
    </source>
</evidence>
<dbReference type="GO" id="GO:0005737">
    <property type="term" value="C:cytoplasm"/>
    <property type="evidence" value="ECO:0007669"/>
    <property type="project" value="UniProtKB-SubCell"/>
</dbReference>
<protein>
    <recommendedName>
        <fullName evidence="6">Ribosomal RNA small subunit methyltransferase I</fullName>
        <ecNumber evidence="6">2.1.1.198</ecNumber>
    </recommendedName>
    <alternativeName>
        <fullName evidence="6">16S rRNA 2'-O-ribose C1402 methyltransferase</fullName>
    </alternativeName>
    <alternativeName>
        <fullName evidence="6">rRNA (cytidine-2'-O-)-methyltransferase RsmI</fullName>
    </alternativeName>
</protein>
<dbReference type="Gene3D" id="3.40.1010.10">
    <property type="entry name" value="Cobalt-precorrin-4 Transmethylase, Domain 1"/>
    <property type="match status" value="1"/>
</dbReference>
<dbReference type="SUPFAM" id="SSF53790">
    <property type="entry name" value="Tetrapyrrole methylase"/>
    <property type="match status" value="1"/>
</dbReference>